<dbReference type="Proteomes" id="UP001204579">
    <property type="component" value="Unassembled WGS sequence"/>
</dbReference>
<feature type="compositionally biased region" description="Basic and acidic residues" evidence="1">
    <location>
        <begin position="254"/>
        <end position="276"/>
    </location>
</feature>
<reference evidence="3 4" key="1">
    <citation type="submission" date="2022-08" db="EMBL/GenBank/DDBJ databases">
        <authorList>
            <person name="Zeman M."/>
            <person name="Kubasova T."/>
        </authorList>
    </citation>
    <scope>NUCLEOTIDE SEQUENCE [LARGE SCALE GENOMIC DNA]</scope>
    <source>
        <strain evidence="3 4">ET62</strain>
    </source>
</reference>
<evidence type="ECO:0000313" key="4">
    <source>
        <dbReference type="Proteomes" id="UP001204579"/>
    </source>
</evidence>
<feature type="transmembrane region" description="Helical" evidence="2">
    <location>
        <begin position="187"/>
        <end position="208"/>
    </location>
</feature>
<dbReference type="AlphaFoldDB" id="A0AAW5N8V7"/>
<keyword evidence="2" id="KW-0472">Membrane</keyword>
<dbReference type="InterPro" id="IPR005625">
    <property type="entry name" value="PepSY-ass_TM"/>
</dbReference>
<gene>
    <name evidence="3" type="ORF">NW209_09445</name>
</gene>
<protein>
    <submittedName>
        <fullName evidence="3">PepSY domain-containing protein</fullName>
    </submittedName>
</protein>
<sequence length="403" mass="45174">MRKLFAKIHLWLSIPLGILISIICLTGAILVFEQEITQALNPNLYRVEAASGSTPLSPSQLAEAISRQVPDTLQLTSLQFAQDPDKPVWAGFRNAGRKTLSVNPYTGEVNGWSQSYPFFQEVRKLHRWLLDAPARKGEKSVGKVVVGVTTLLMVVILLSGLVIWIPRTSKALKNRLKISCTKGWRRFWYDSHAATGIYTLVFLLVMALTGLTWSFGWYRTAAYSLFGATPQTMEAGHGNAGNREAGATSQRNHTHPDRQPDSRPRRTGTDESDTRPKNAQRPYRTWDQVLAGLQQTYPSYTSIKLERNSAQIITSPEGSLRKSDTARFQAEDGTITGITTSDQVPISQKMKGYFYSFHTGTWGGMWTKILYFLAAFLGGILPLSGYYLWYKKKKGSSLRRNAR</sequence>
<keyword evidence="2" id="KW-1133">Transmembrane helix</keyword>
<name>A0AAW5N8V7_9BACT</name>
<dbReference type="PANTHER" id="PTHR34219">
    <property type="entry name" value="IRON-REGULATED INNER MEMBRANE PROTEIN-RELATED"/>
    <property type="match status" value="1"/>
</dbReference>
<feature type="transmembrane region" description="Helical" evidence="2">
    <location>
        <begin position="369"/>
        <end position="390"/>
    </location>
</feature>
<feature type="transmembrane region" description="Helical" evidence="2">
    <location>
        <begin position="144"/>
        <end position="166"/>
    </location>
</feature>
<evidence type="ECO:0000256" key="1">
    <source>
        <dbReference type="SAM" id="MobiDB-lite"/>
    </source>
</evidence>
<accession>A0AAW5N8V7</accession>
<feature type="region of interest" description="Disordered" evidence="1">
    <location>
        <begin position="234"/>
        <end position="281"/>
    </location>
</feature>
<evidence type="ECO:0000313" key="3">
    <source>
        <dbReference type="EMBL" id="MCR8874234.1"/>
    </source>
</evidence>
<organism evidence="3 4">
    <name type="scientific">Phocaeicola barnesiae</name>
    <dbReference type="NCBI Taxonomy" id="376804"/>
    <lineage>
        <taxon>Bacteria</taxon>
        <taxon>Pseudomonadati</taxon>
        <taxon>Bacteroidota</taxon>
        <taxon>Bacteroidia</taxon>
        <taxon>Bacteroidales</taxon>
        <taxon>Bacteroidaceae</taxon>
        <taxon>Phocaeicola</taxon>
    </lineage>
</organism>
<evidence type="ECO:0000256" key="2">
    <source>
        <dbReference type="SAM" id="Phobius"/>
    </source>
</evidence>
<comment type="caution">
    <text evidence="3">The sequence shown here is derived from an EMBL/GenBank/DDBJ whole genome shotgun (WGS) entry which is preliminary data.</text>
</comment>
<proteinExistence type="predicted"/>
<keyword evidence="4" id="KW-1185">Reference proteome</keyword>
<keyword evidence="2" id="KW-0812">Transmembrane</keyword>
<dbReference type="EMBL" id="JANRHJ010000010">
    <property type="protein sequence ID" value="MCR8874234.1"/>
    <property type="molecule type" value="Genomic_DNA"/>
</dbReference>
<dbReference type="RefSeq" id="WP_022339791.1">
    <property type="nucleotide sequence ID" value="NZ_CALULB010000027.1"/>
</dbReference>
<dbReference type="Pfam" id="PF03929">
    <property type="entry name" value="PepSY_TM"/>
    <property type="match status" value="1"/>
</dbReference>
<dbReference type="PANTHER" id="PTHR34219:SF3">
    <property type="entry name" value="BLL7967 PROTEIN"/>
    <property type="match status" value="1"/>
</dbReference>
<feature type="transmembrane region" description="Helical" evidence="2">
    <location>
        <begin position="12"/>
        <end position="32"/>
    </location>
</feature>